<name>A0ABX5VKX4_9MICO</name>
<protein>
    <submittedName>
        <fullName evidence="3">ComF family protein</fullName>
    </submittedName>
</protein>
<evidence type="ECO:0000313" key="4">
    <source>
        <dbReference type="Proteomes" id="UP000313948"/>
    </source>
</evidence>
<accession>A0ABX5VKX4</accession>
<proteinExistence type="inferred from homology"/>
<dbReference type="InterPro" id="IPR029057">
    <property type="entry name" value="PRTase-like"/>
</dbReference>
<keyword evidence="4" id="KW-1185">Reference proteome</keyword>
<dbReference type="PANTHER" id="PTHR47505:SF1">
    <property type="entry name" value="DNA UTILIZATION PROTEIN YHGH"/>
    <property type="match status" value="1"/>
</dbReference>
<dbReference type="Pfam" id="PF00156">
    <property type="entry name" value="Pribosyltran"/>
    <property type="match status" value="1"/>
</dbReference>
<evidence type="ECO:0000259" key="2">
    <source>
        <dbReference type="Pfam" id="PF00156"/>
    </source>
</evidence>
<dbReference type="RefSeq" id="WP_139071171.1">
    <property type="nucleotide sequence ID" value="NZ_CP040899.1"/>
</dbReference>
<dbReference type="Proteomes" id="UP000313948">
    <property type="component" value="Chromosome"/>
</dbReference>
<comment type="similarity">
    <text evidence="1">Belongs to the ComF/GntX family.</text>
</comment>
<dbReference type="EMBL" id="CP040899">
    <property type="protein sequence ID" value="QDB78508.1"/>
    <property type="molecule type" value="Genomic_DNA"/>
</dbReference>
<gene>
    <name evidence="3" type="ORF">FE251_03280</name>
</gene>
<dbReference type="InterPro" id="IPR051910">
    <property type="entry name" value="ComF/GntX_DNA_util-trans"/>
</dbReference>
<evidence type="ECO:0000313" key="3">
    <source>
        <dbReference type="EMBL" id="QDB78508.1"/>
    </source>
</evidence>
<dbReference type="SUPFAM" id="SSF53271">
    <property type="entry name" value="PRTase-like"/>
    <property type="match status" value="1"/>
</dbReference>
<reference evidence="3 4" key="1">
    <citation type="submission" date="2019-05" db="EMBL/GenBank/DDBJ databases">
        <title>Georgenia *** sp. nov., and Georgenia *** sp. nov., isolated from the intestinal contents of plateau pika (Ochotona curzoniae) in the Qinghai-Tibet plateau of China.</title>
        <authorList>
            <person name="Tian Z."/>
        </authorList>
    </citation>
    <scope>NUCLEOTIDE SEQUENCE [LARGE SCALE GENOMIC DNA]</scope>
    <source>
        <strain evidence="3 4">Z294</strain>
    </source>
</reference>
<dbReference type="PANTHER" id="PTHR47505">
    <property type="entry name" value="DNA UTILIZATION PROTEIN YHGH"/>
    <property type="match status" value="1"/>
</dbReference>
<dbReference type="InterPro" id="IPR000836">
    <property type="entry name" value="PRTase_dom"/>
</dbReference>
<feature type="domain" description="Phosphoribosyltransferase" evidence="2">
    <location>
        <begin position="148"/>
        <end position="241"/>
    </location>
</feature>
<sequence length="253" mass="25611">MTPGTARALTEALALVLPADCAGCGAWDQAVCPQCRGLVSRTPVRCDGQAPMLSLPGDADGLLPVWSLADYAGPVRRLVLAWKRAGRGDVARVLLARAREGAQVWAHDPDLALGDGSGDVLVVPAPSGTRRRLRGMLVVADLADAVAAGIAASGTLTAGRTVRSLDVLRRSGGRAHQSGLGVRGRVRNRSTGVRVLAAPPAGAVVVLVDDVLTTGATLAACSRVLDGAGARVAGALVLAATPPPGRTVGARVP</sequence>
<evidence type="ECO:0000256" key="1">
    <source>
        <dbReference type="ARBA" id="ARBA00008007"/>
    </source>
</evidence>
<dbReference type="Gene3D" id="3.40.50.2020">
    <property type="match status" value="1"/>
</dbReference>
<organism evidence="3 4">
    <name type="scientific">Georgenia wutianyii</name>
    <dbReference type="NCBI Taxonomy" id="2585135"/>
    <lineage>
        <taxon>Bacteria</taxon>
        <taxon>Bacillati</taxon>
        <taxon>Actinomycetota</taxon>
        <taxon>Actinomycetes</taxon>
        <taxon>Micrococcales</taxon>
        <taxon>Bogoriellaceae</taxon>
        <taxon>Georgenia</taxon>
    </lineage>
</organism>